<accession>G3HFN6</accession>
<organism evidence="2 3">
    <name type="scientific">Cricetulus griseus</name>
    <name type="common">Chinese hamster</name>
    <name type="synonym">Cricetulus barabensis griseus</name>
    <dbReference type="NCBI Taxonomy" id="10029"/>
    <lineage>
        <taxon>Eukaryota</taxon>
        <taxon>Metazoa</taxon>
        <taxon>Chordata</taxon>
        <taxon>Craniata</taxon>
        <taxon>Vertebrata</taxon>
        <taxon>Euteleostomi</taxon>
        <taxon>Mammalia</taxon>
        <taxon>Eutheria</taxon>
        <taxon>Euarchontoglires</taxon>
        <taxon>Glires</taxon>
        <taxon>Rodentia</taxon>
        <taxon>Myomorpha</taxon>
        <taxon>Muroidea</taxon>
        <taxon>Cricetidae</taxon>
        <taxon>Cricetinae</taxon>
        <taxon>Cricetulus</taxon>
    </lineage>
</organism>
<feature type="region of interest" description="Disordered" evidence="1">
    <location>
        <begin position="1"/>
        <end position="22"/>
    </location>
</feature>
<reference evidence="3" key="1">
    <citation type="journal article" date="2011" name="Nat. Biotechnol.">
        <title>The genomic sequence of the Chinese hamster ovary (CHO)-K1 cell line.</title>
        <authorList>
            <person name="Xu X."/>
            <person name="Nagarajan H."/>
            <person name="Lewis N.E."/>
            <person name="Pan S."/>
            <person name="Cai Z."/>
            <person name="Liu X."/>
            <person name="Chen W."/>
            <person name="Xie M."/>
            <person name="Wang W."/>
            <person name="Hammond S."/>
            <person name="Andersen M.R."/>
            <person name="Neff N."/>
            <person name="Passarelli B."/>
            <person name="Koh W."/>
            <person name="Fan H.C."/>
            <person name="Wang J."/>
            <person name="Gui Y."/>
            <person name="Lee K.H."/>
            <person name="Betenbaugh M.J."/>
            <person name="Quake S.R."/>
            <person name="Famili I."/>
            <person name="Palsson B.O."/>
            <person name="Wang J."/>
        </authorList>
    </citation>
    <scope>NUCLEOTIDE SEQUENCE [LARGE SCALE GENOMIC DNA]</scope>
    <source>
        <strain evidence="3">CHO K1 cell line</strain>
    </source>
</reference>
<evidence type="ECO:0000313" key="3">
    <source>
        <dbReference type="Proteomes" id="UP000001075"/>
    </source>
</evidence>
<sequence>MARRTPHQKAGVIGSGEATDLPSPLLLPIARQAVIVTRGRAPDQRCQLRFRLH</sequence>
<protein>
    <submittedName>
        <fullName evidence="2">Uncharacterized protein</fullName>
    </submittedName>
</protein>
<evidence type="ECO:0000256" key="1">
    <source>
        <dbReference type="SAM" id="MobiDB-lite"/>
    </source>
</evidence>
<proteinExistence type="predicted"/>
<gene>
    <name evidence="2" type="ORF">I79_009398</name>
</gene>
<evidence type="ECO:0000313" key="2">
    <source>
        <dbReference type="EMBL" id="EGV93001.1"/>
    </source>
</evidence>
<name>G3HFN6_CRIGR</name>
<dbReference type="InParanoid" id="G3HFN6"/>
<dbReference type="EMBL" id="JH000332">
    <property type="protein sequence ID" value="EGV93001.1"/>
    <property type="molecule type" value="Genomic_DNA"/>
</dbReference>
<dbReference type="Proteomes" id="UP000001075">
    <property type="component" value="Unassembled WGS sequence"/>
</dbReference>
<dbReference type="AlphaFoldDB" id="G3HFN6"/>